<reference evidence="2" key="1">
    <citation type="submission" date="2022-11" db="UniProtKB">
        <authorList>
            <consortium name="WormBaseParasite"/>
        </authorList>
    </citation>
    <scope>IDENTIFICATION</scope>
</reference>
<evidence type="ECO:0000313" key="2">
    <source>
        <dbReference type="WBParaSite" id="JU765_v2.g10274.t1"/>
    </source>
</evidence>
<protein>
    <submittedName>
        <fullName evidence="2">Uncharacterized protein</fullName>
    </submittedName>
</protein>
<proteinExistence type="predicted"/>
<accession>A0AC34PV42</accession>
<organism evidence="1 2">
    <name type="scientific">Panagrolaimus sp. JU765</name>
    <dbReference type="NCBI Taxonomy" id="591449"/>
    <lineage>
        <taxon>Eukaryota</taxon>
        <taxon>Metazoa</taxon>
        <taxon>Ecdysozoa</taxon>
        <taxon>Nematoda</taxon>
        <taxon>Chromadorea</taxon>
        <taxon>Rhabditida</taxon>
        <taxon>Tylenchina</taxon>
        <taxon>Panagrolaimomorpha</taxon>
        <taxon>Panagrolaimoidea</taxon>
        <taxon>Panagrolaimidae</taxon>
        <taxon>Panagrolaimus</taxon>
    </lineage>
</organism>
<dbReference type="Proteomes" id="UP000887576">
    <property type="component" value="Unplaced"/>
</dbReference>
<name>A0AC34PV42_9BILA</name>
<sequence>MSDWDNSHYYDFPPNPNGDDNGPAFLNVDGAASSEYASETPSEGIGEDGLPQPVMFSADAQPFVMPQGRHEGGQNGGMFSYSGGFQPNVVPSYRAFNPYFNQSVPVEMVPHVSTEQHYNRELPLDESQYPAQQRMPIYQVVQRPMMMRSPSPFFGLPMQPRPFQPYHPGGHLVQPAAFQPYQHRTYMFPPSPAQVEQQGGQWVQQPFPQAGHVVQLPPQVEQQAGHVTPEEPASAPKPNAEKKSPEKPASAPKPNAEKKAPEKPASAPKPNAEKKAPEEPASAPKPNGETKTELPKEDKDGGAAALRKRFTKLNATAETQAGHADVVPKRNENWLIWNIER</sequence>
<evidence type="ECO:0000313" key="1">
    <source>
        <dbReference type="Proteomes" id="UP000887576"/>
    </source>
</evidence>
<dbReference type="WBParaSite" id="JU765_v2.g10274.t1">
    <property type="protein sequence ID" value="JU765_v2.g10274.t1"/>
    <property type="gene ID" value="JU765_v2.g10274"/>
</dbReference>